<dbReference type="PANTHER" id="PTHR33473:SF19">
    <property type="entry name" value="ATP-DEPENDENT CLP PROTEASE ADAPTER PROTEIN CLPS"/>
    <property type="match status" value="1"/>
</dbReference>
<feature type="domain" description="Adaptor protein ClpS core" evidence="2">
    <location>
        <begin position="20"/>
        <end position="98"/>
    </location>
</feature>
<name>F8EXY0_GRAC1</name>
<evidence type="ECO:0000256" key="1">
    <source>
        <dbReference type="HAMAP-Rule" id="MF_00302"/>
    </source>
</evidence>
<evidence type="ECO:0000313" key="4">
    <source>
        <dbReference type="Proteomes" id="UP000000503"/>
    </source>
</evidence>
<dbReference type="HAMAP" id="MF_00302">
    <property type="entry name" value="ClpS"/>
    <property type="match status" value="1"/>
</dbReference>
<proteinExistence type="inferred from homology"/>
<dbReference type="GO" id="GO:0008233">
    <property type="term" value="F:peptidase activity"/>
    <property type="evidence" value="ECO:0007669"/>
    <property type="project" value="UniProtKB-KW"/>
</dbReference>
<dbReference type="InterPro" id="IPR003769">
    <property type="entry name" value="ClpS_core"/>
</dbReference>
<dbReference type="Proteomes" id="UP000000503">
    <property type="component" value="Chromosome"/>
</dbReference>
<dbReference type="FunFam" id="3.30.1390.10:FF:000002">
    <property type="entry name" value="ATP-dependent Clp protease adapter protein ClpS"/>
    <property type="match status" value="1"/>
</dbReference>
<dbReference type="STRING" id="744872.Spica_2016"/>
<organism evidence="3 4">
    <name type="scientific">Gracilinema caldarium (strain ATCC 51460 / DSM 7334 / H1)</name>
    <name type="common">Treponema caldarium</name>
    <dbReference type="NCBI Taxonomy" id="744872"/>
    <lineage>
        <taxon>Bacteria</taxon>
        <taxon>Pseudomonadati</taxon>
        <taxon>Spirochaetota</taxon>
        <taxon>Spirochaetia</taxon>
        <taxon>Spirochaetales</taxon>
        <taxon>Breznakiellaceae</taxon>
        <taxon>Gracilinema</taxon>
    </lineage>
</organism>
<dbReference type="Pfam" id="PF02617">
    <property type="entry name" value="ClpS"/>
    <property type="match status" value="1"/>
</dbReference>
<dbReference type="HOGENOM" id="CLU_134358_1_0_12"/>
<dbReference type="EMBL" id="CP002868">
    <property type="protein sequence ID" value="AEJ20144.1"/>
    <property type="molecule type" value="Genomic_DNA"/>
</dbReference>
<dbReference type="AlphaFoldDB" id="F8EXY0"/>
<keyword evidence="4" id="KW-1185">Reference proteome</keyword>
<dbReference type="PANTHER" id="PTHR33473">
    <property type="entry name" value="ATP-DEPENDENT CLP PROTEASE ADAPTER PROTEIN CLPS1, CHLOROPLASTIC"/>
    <property type="match status" value="1"/>
</dbReference>
<dbReference type="Gene3D" id="3.30.1390.10">
    <property type="match status" value="1"/>
</dbReference>
<gene>
    <name evidence="1" type="primary">clpS</name>
    <name evidence="3" type="ordered locus">Spica_2016</name>
</gene>
<dbReference type="RefSeq" id="WP_013969433.1">
    <property type="nucleotide sequence ID" value="NC_015732.1"/>
</dbReference>
<comment type="function">
    <text evidence="1">Involved in the modulation of the specificity of the ClpAP-mediated ATP-dependent protein degradation.</text>
</comment>
<evidence type="ECO:0000259" key="2">
    <source>
        <dbReference type="Pfam" id="PF02617"/>
    </source>
</evidence>
<dbReference type="InterPro" id="IPR022935">
    <property type="entry name" value="ClpS"/>
</dbReference>
<dbReference type="GO" id="GO:0030163">
    <property type="term" value="P:protein catabolic process"/>
    <property type="evidence" value="ECO:0007669"/>
    <property type="project" value="InterPro"/>
</dbReference>
<reference evidence="4" key="1">
    <citation type="journal article" date="2013" name="Stand. Genomic Sci.">
        <title>Genome sequence of the thermophilic fresh-water bacterium Spirochaeta caldaria type strain (H1(T)), reclassification of Spirochaeta caldaria, Spirochaeta stenostrepta, and Spirochaeta zuelzerae in the genus Treponema as Treponema caldaria comb. nov., Treponema stenostrepta comb. nov., and Treponema zuelzerae comb. nov., and emendation of the genus Treponema.</title>
        <authorList>
            <person name="Abt B."/>
            <person name="Goker M."/>
            <person name="Scheuner C."/>
            <person name="Han C."/>
            <person name="Lu M."/>
            <person name="Misra M."/>
            <person name="Lapidus A."/>
            <person name="Nolan M."/>
            <person name="Lucas S."/>
            <person name="Hammon N."/>
            <person name="Deshpande S."/>
            <person name="Cheng J.F."/>
            <person name="Tapia R."/>
            <person name="Goodwin L.A."/>
            <person name="Pitluck S."/>
            <person name="Liolios K."/>
            <person name="Pagani I."/>
            <person name="Ivanova N."/>
            <person name="Mavromatis K."/>
            <person name="Mikhailova N."/>
            <person name="Huntemann M."/>
            <person name="Pati A."/>
            <person name="Chen A."/>
            <person name="Palaniappan K."/>
            <person name="Land M."/>
            <person name="Hauser L."/>
            <person name="Jeffries C.D."/>
            <person name="Rohde M."/>
            <person name="Spring S."/>
            <person name="Gronow S."/>
            <person name="Detter J.C."/>
            <person name="Bristow J."/>
            <person name="Eisen J.A."/>
            <person name="Markowitz V."/>
            <person name="Hugenholtz P."/>
            <person name="Kyrpides N.C."/>
            <person name="Woyke T."/>
            <person name="Klenk H.P."/>
        </authorList>
    </citation>
    <scope>NUCLEOTIDE SEQUENCE</scope>
    <source>
        <strain evidence="4">ATCC 51460 / DSM 7334 / H1</strain>
    </source>
</reference>
<keyword evidence="3" id="KW-0378">Hydrolase</keyword>
<dbReference type="eggNOG" id="COG2127">
    <property type="taxonomic scope" value="Bacteria"/>
</dbReference>
<dbReference type="KEGG" id="scd:Spica_2016"/>
<evidence type="ECO:0000313" key="3">
    <source>
        <dbReference type="EMBL" id="AEJ20144.1"/>
    </source>
</evidence>
<dbReference type="GO" id="GO:0006508">
    <property type="term" value="P:proteolysis"/>
    <property type="evidence" value="ECO:0007669"/>
    <property type="project" value="UniProtKB-UniRule"/>
</dbReference>
<comment type="similarity">
    <text evidence="1">Belongs to the ClpS family.</text>
</comment>
<accession>F8EXY0</accession>
<protein>
    <recommendedName>
        <fullName evidence="1">ATP-dependent Clp protease adapter protein ClpS</fullName>
    </recommendedName>
</protein>
<dbReference type="InterPro" id="IPR014719">
    <property type="entry name" value="Ribosomal_bL12_C/ClpS-like"/>
</dbReference>
<sequence length="103" mass="11935">MSKRMSLGTLLKPKQEQKLQEPEQYQVVLLNDDYTTMDFVVAVLIMVFHKDEMEAQRIMLDVHKKGRGVVGMYPWDIAITKAEQVHSLARQSEFPLRCVVEKA</sequence>
<dbReference type="NCBIfam" id="NF000672">
    <property type="entry name" value="PRK00033.1-5"/>
    <property type="match status" value="1"/>
</dbReference>
<dbReference type="SUPFAM" id="SSF54736">
    <property type="entry name" value="ClpS-like"/>
    <property type="match status" value="1"/>
</dbReference>
<keyword evidence="3" id="KW-0645">Protease</keyword>
<comment type="subunit">
    <text evidence="1">Binds to the N-terminal domain of the chaperone ClpA.</text>
</comment>